<evidence type="ECO:0000256" key="1">
    <source>
        <dbReference type="SAM" id="MobiDB-lite"/>
    </source>
</evidence>
<protein>
    <submittedName>
        <fullName evidence="2">Uncharacterized protein</fullName>
    </submittedName>
</protein>
<feature type="region of interest" description="Disordered" evidence="1">
    <location>
        <begin position="305"/>
        <end position="341"/>
    </location>
</feature>
<reference evidence="2" key="1">
    <citation type="submission" date="2021-01" db="EMBL/GenBank/DDBJ databases">
        <authorList>
            <consortium name="Genoscope - CEA"/>
            <person name="William W."/>
        </authorList>
    </citation>
    <scope>NUCLEOTIDE SEQUENCE</scope>
</reference>
<feature type="compositionally biased region" description="Low complexity" evidence="1">
    <location>
        <begin position="356"/>
        <end position="367"/>
    </location>
</feature>
<feature type="region of interest" description="Disordered" evidence="1">
    <location>
        <begin position="19"/>
        <end position="46"/>
    </location>
</feature>
<dbReference type="EMBL" id="CAJJDN010000081">
    <property type="protein sequence ID" value="CAD8103920.1"/>
    <property type="molecule type" value="Genomic_DNA"/>
</dbReference>
<keyword evidence="3" id="KW-1185">Reference proteome</keyword>
<organism evidence="2 3">
    <name type="scientific">Paramecium sonneborni</name>
    <dbReference type="NCBI Taxonomy" id="65129"/>
    <lineage>
        <taxon>Eukaryota</taxon>
        <taxon>Sar</taxon>
        <taxon>Alveolata</taxon>
        <taxon>Ciliophora</taxon>
        <taxon>Intramacronucleata</taxon>
        <taxon>Oligohymenophorea</taxon>
        <taxon>Peniculida</taxon>
        <taxon>Parameciidae</taxon>
        <taxon>Paramecium</taxon>
    </lineage>
</organism>
<gene>
    <name evidence="2" type="ORF">PSON_ATCC_30995.1.T0810085</name>
</gene>
<feature type="compositionally biased region" description="Low complexity" evidence="1">
    <location>
        <begin position="31"/>
        <end position="44"/>
    </location>
</feature>
<sequence>MRVQATSFRLPTLKLQPKDPQFSLSYGDNNQSSSSMIKYQSSPQRYYDPSPIKKRVRGMTIAIYNSQEKLKTAEFRYGNDLITLTQPLNQSASVVNTVRRYRSKLKQLMYQPPKEDGGLSRDPRIYSFKEPTAMIRLDRLTKDRSDQQLKDKITQLMSKVKLLLSTQQFYQEPHQQDTFQVTMVRLKDEYDCLYQDFNDYYVQNKKLDNQVMQLFNHMEIIKTLLKPKRPIITRKESLINFDEVPKEPSIPESSDKIQETLKLSQIEYVLPPQPQQTPIISNQESHEESVFTPLTSIQLNEDQPLSDLDKEQTNHDSPQSPKKRRIKNKRSPQKSQKSIILQPSVQDLSLLDLHPQSSQQQQLSSRSKVPIEDIPLKSVRSTQSDQLPEIEKQEETQISEKPQIKRQTSNLGSLNKRRNTVLENKHGRRTQKGTTIISEQDDSQSDQSDSQNQQKEEIIENLEEQQQENQTNYNNNYYYNTLLDKLIESENIYRFPYYQTWEFHDDQIIQGIVFGEFDL</sequence>
<name>A0A8S1PKW1_9CILI</name>
<feature type="region of interest" description="Disordered" evidence="1">
    <location>
        <begin position="356"/>
        <end position="455"/>
    </location>
</feature>
<proteinExistence type="predicted"/>
<feature type="compositionally biased region" description="Basic residues" evidence="1">
    <location>
        <begin position="321"/>
        <end position="332"/>
    </location>
</feature>
<evidence type="ECO:0000313" key="2">
    <source>
        <dbReference type="EMBL" id="CAD8103920.1"/>
    </source>
</evidence>
<evidence type="ECO:0000313" key="3">
    <source>
        <dbReference type="Proteomes" id="UP000692954"/>
    </source>
</evidence>
<dbReference type="AlphaFoldDB" id="A0A8S1PKW1"/>
<comment type="caution">
    <text evidence="2">The sequence shown here is derived from an EMBL/GenBank/DDBJ whole genome shotgun (WGS) entry which is preliminary data.</text>
</comment>
<dbReference type="OrthoDB" id="306557at2759"/>
<dbReference type="Proteomes" id="UP000692954">
    <property type="component" value="Unassembled WGS sequence"/>
</dbReference>
<accession>A0A8S1PKW1</accession>